<dbReference type="InterPro" id="IPR001000">
    <property type="entry name" value="GH10_dom"/>
</dbReference>
<gene>
    <name evidence="7" type="ORF">DL764_006746</name>
</gene>
<name>A0A4Q4T6A5_9PEZI</name>
<comment type="similarity">
    <text evidence="1">Belongs to the glycosyl hydrolase 10 (cellulase F) family.</text>
</comment>
<dbReference type="PANTHER" id="PTHR37488:SF7">
    <property type="entry name" value="DUF1275 DOMAIN PROTEIN"/>
    <property type="match status" value="1"/>
</dbReference>
<dbReference type="AlphaFoldDB" id="A0A4Q4T6A5"/>
<evidence type="ECO:0000256" key="2">
    <source>
        <dbReference type="ARBA" id="ARBA00022801"/>
    </source>
</evidence>
<dbReference type="Pfam" id="PF00331">
    <property type="entry name" value="Glyco_hydro_10"/>
    <property type="match status" value="1"/>
</dbReference>
<feature type="compositionally biased region" description="Basic residues" evidence="5">
    <location>
        <begin position="1"/>
        <end position="11"/>
    </location>
</feature>
<comment type="caution">
    <text evidence="7">The sequence shown here is derived from an EMBL/GenBank/DDBJ whole genome shotgun (WGS) entry which is preliminary data.</text>
</comment>
<keyword evidence="4" id="KW-0624">Polysaccharide degradation</keyword>
<dbReference type="InterPro" id="IPR010699">
    <property type="entry name" value="DUF1275"/>
</dbReference>
<reference evidence="7 8" key="1">
    <citation type="submission" date="2018-06" db="EMBL/GenBank/DDBJ databases">
        <title>Complete Genomes of Monosporascus.</title>
        <authorList>
            <person name="Robinson A.J."/>
            <person name="Natvig D.O."/>
        </authorList>
    </citation>
    <scope>NUCLEOTIDE SEQUENCE [LARGE SCALE GENOMIC DNA]</scope>
    <source>
        <strain evidence="7 8">CBS 110550</strain>
    </source>
</reference>
<organism evidence="7 8">
    <name type="scientific">Monosporascus ibericus</name>
    <dbReference type="NCBI Taxonomy" id="155417"/>
    <lineage>
        <taxon>Eukaryota</taxon>
        <taxon>Fungi</taxon>
        <taxon>Dikarya</taxon>
        <taxon>Ascomycota</taxon>
        <taxon>Pezizomycotina</taxon>
        <taxon>Sordariomycetes</taxon>
        <taxon>Xylariomycetidae</taxon>
        <taxon>Xylariales</taxon>
        <taxon>Xylariales incertae sedis</taxon>
        <taxon>Monosporascus</taxon>
    </lineage>
</organism>
<evidence type="ECO:0000259" key="6">
    <source>
        <dbReference type="Pfam" id="PF00331"/>
    </source>
</evidence>
<dbReference type="Gene3D" id="3.20.20.80">
    <property type="entry name" value="Glycosidases"/>
    <property type="match status" value="1"/>
</dbReference>
<accession>A0A4Q4T6A5</accession>
<evidence type="ECO:0000256" key="5">
    <source>
        <dbReference type="SAM" id="MobiDB-lite"/>
    </source>
</evidence>
<protein>
    <recommendedName>
        <fullName evidence="6">GH10 domain-containing protein</fullName>
    </recommendedName>
</protein>
<dbReference type="GO" id="GO:0000272">
    <property type="term" value="P:polysaccharide catabolic process"/>
    <property type="evidence" value="ECO:0007669"/>
    <property type="project" value="UniProtKB-KW"/>
</dbReference>
<dbReference type="GO" id="GO:0031176">
    <property type="term" value="F:endo-1,4-beta-xylanase activity"/>
    <property type="evidence" value="ECO:0007669"/>
    <property type="project" value="UniProtKB-ARBA"/>
</dbReference>
<evidence type="ECO:0000313" key="7">
    <source>
        <dbReference type="EMBL" id="RYO99662.1"/>
    </source>
</evidence>
<dbReference type="SUPFAM" id="SSF51445">
    <property type="entry name" value="(Trans)glycosidases"/>
    <property type="match status" value="1"/>
</dbReference>
<dbReference type="InterPro" id="IPR017853">
    <property type="entry name" value="GH"/>
</dbReference>
<feature type="domain" description="GH10" evidence="6">
    <location>
        <begin position="39"/>
        <end position="114"/>
    </location>
</feature>
<evidence type="ECO:0000313" key="8">
    <source>
        <dbReference type="Proteomes" id="UP000293360"/>
    </source>
</evidence>
<dbReference type="STRING" id="155417.A0A4Q4T6A5"/>
<evidence type="ECO:0000256" key="4">
    <source>
        <dbReference type="ARBA" id="ARBA00023326"/>
    </source>
</evidence>
<dbReference type="EMBL" id="QJNU01000410">
    <property type="protein sequence ID" value="RYO99662.1"/>
    <property type="molecule type" value="Genomic_DNA"/>
</dbReference>
<evidence type="ECO:0000256" key="1">
    <source>
        <dbReference type="ARBA" id="ARBA00007495"/>
    </source>
</evidence>
<dbReference type="Proteomes" id="UP000293360">
    <property type="component" value="Unassembled WGS sequence"/>
</dbReference>
<evidence type="ECO:0000256" key="3">
    <source>
        <dbReference type="ARBA" id="ARBA00023277"/>
    </source>
</evidence>
<keyword evidence="8" id="KW-1185">Reference proteome</keyword>
<dbReference type="Pfam" id="PF06912">
    <property type="entry name" value="DUF1275"/>
    <property type="match status" value="1"/>
</dbReference>
<proteinExistence type="inferred from homology"/>
<keyword evidence="3" id="KW-0119">Carbohydrate metabolism</keyword>
<dbReference type="PANTHER" id="PTHR37488">
    <property type="entry name" value="DUF1275 DOMAIN-CONTAINING PROTEIN"/>
    <property type="match status" value="1"/>
</dbReference>
<sequence length="258" mass="28590">MQNHITTRHKSIQGPDPSTGTHPRLSPPYCAFRICANSTRQDVVNKAFAEEGLLRFSVFYDVLGEDFVRIAFEAARAADPEAKFYYNDYNLKDPTWRQLRVGVEPSVKKWIKAALDALAGPASRRSRSRSVFGIRTWASATCLVCGLCDSVAFNASSLFVSIQTGNTGNLALGAAHLPGRARAVLPRRLRARCARLQPDEARGPTAKGTLVARFYCDLFNDPHILTPWREKAKRNRRPSASVLWCLVLLPESGWGGAM</sequence>
<dbReference type="OrthoDB" id="5288586at2759"/>
<feature type="region of interest" description="Disordered" evidence="5">
    <location>
        <begin position="1"/>
        <end position="23"/>
    </location>
</feature>
<keyword evidence="2" id="KW-0378">Hydrolase</keyword>